<dbReference type="CDD" id="cd07719">
    <property type="entry name" value="arylsulfatase_AtsA-like_MBL-fold"/>
    <property type="match status" value="1"/>
</dbReference>
<evidence type="ECO:0000313" key="4">
    <source>
        <dbReference type="Proteomes" id="UP000007564"/>
    </source>
</evidence>
<reference evidence="3 4" key="1">
    <citation type="journal article" date="2012" name="BMC Genomics">
        <title>Comparative genomics of the classical Bordetella subspecies: the evolution and exchange of virulence-associated diversity amongst closely related pathogens.</title>
        <authorList>
            <person name="Park J."/>
            <person name="Zhang Y."/>
            <person name="Buboltz A.M."/>
            <person name="Zhang X."/>
            <person name="Schuster S.C."/>
            <person name="Ahuja U."/>
            <person name="Liu M."/>
            <person name="Miller J.F."/>
            <person name="Sebaihia M."/>
            <person name="Bentley S.D."/>
            <person name="Parkhill J."/>
            <person name="Harvill E.T."/>
        </authorList>
    </citation>
    <scope>NUCLEOTIDE SEQUENCE [LARGE SCALE GENOMIC DNA]</scope>
    <source>
        <strain evidence="3 4">253</strain>
    </source>
</reference>
<dbReference type="HOGENOM" id="CLU_031317_2_1_4"/>
<dbReference type="GO" id="GO:0042781">
    <property type="term" value="F:3'-tRNA processing endoribonuclease activity"/>
    <property type="evidence" value="ECO:0007669"/>
    <property type="project" value="TreeGrafter"/>
</dbReference>
<feature type="domain" description="Metallo-beta-lactamase" evidence="2">
    <location>
        <begin position="18"/>
        <end position="248"/>
    </location>
</feature>
<proteinExistence type="predicted"/>
<protein>
    <submittedName>
        <fullName evidence="3">Metallo-beta-lactamase family protein</fullName>
    </submittedName>
</protein>
<evidence type="ECO:0000256" key="1">
    <source>
        <dbReference type="ARBA" id="ARBA00022801"/>
    </source>
</evidence>
<dbReference type="Pfam" id="PF12706">
    <property type="entry name" value="Lactamase_B_2"/>
    <property type="match status" value="1"/>
</dbReference>
<sequence length="294" mass="32884">MNLWLLGTGTPTPSLRRMCSGYLVRVGDEYLVFDHGFGAHHRMLELGVRATQVSHAFFSHHHYDHMGDYPRLLLTRWDQGVGRVDDMDVYGPPPLKLITERLIGDDGAFGPDLISRTENQCSIDVYQARGGTGMRARPQPRLHELAADAVVRTPGWTVRVAPVNHFAPHLVSYGYRLDADGQSFVYSGDTGPSRALRELAQDCDVLVHMCHYVSGTAPSKTFAAFTMGHRELAELAAEANVRNLVISHVTEQFDHPGMRERIVREVGEIYRGNIFFGEDGMEIPFAGPRQTRLD</sequence>
<gene>
    <name evidence="3" type="ORF">BN112_3754</name>
</gene>
<dbReference type="PANTHER" id="PTHR46018:SF2">
    <property type="entry name" value="ZINC PHOSPHODIESTERASE ELAC PROTEIN 1"/>
    <property type="match status" value="1"/>
</dbReference>
<dbReference type="GeneID" id="93205995"/>
<dbReference type="InterPro" id="IPR036866">
    <property type="entry name" value="RibonucZ/Hydroxyglut_hydro"/>
</dbReference>
<dbReference type="InterPro" id="IPR044094">
    <property type="entry name" value="AtsA-like_MBL-fold"/>
</dbReference>
<dbReference type="OrthoDB" id="9803916at2"/>
<dbReference type="SMART" id="SM00849">
    <property type="entry name" value="Lactamase_B"/>
    <property type="match status" value="1"/>
</dbReference>
<dbReference type="SUPFAM" id="SSF56281">
    <property type="entry name" value="Metallo-hydrolase/oxidoreductase"/>
    <property type="match status" value="1"/>
</dbReference>
<dbReference type="RefSeq" id="WP_003815464.1">
    <property type="nucleotide sequence ID" value="NC_019382.1"/>
</dbReference>
<dbReference type="InterPro" id="IPR001279">
    <property type="entry name" value="Metallo-B-lactamas"/>
</dbReference>
<dbReference type="AlphaFoldDB" id="A0A0C6PAM8"/>
<evidence type="ECO:0000313" key="3">
    <source>
        <dbReference type="EMBL" id="CCJ55668.1"/>
    </source>
</evidence>
<organism evidence="3 4">
    <name type="scientific">Bordetella bronchiseptica 253</name>
    <dbReference type="NCBI Taxonomy" id="568707"/>
    <lineage>
        <taxon>Bacteria</taxon>
        <taxon>Pseudomonadati</taxon>
        <taxon>Pseudomonadota</taxon>
        <taxon>Betaproteobacteria</taxon>
        <taxon>Burkholderiales</taxon>
        <taxon>Alcaligenaceae</taxon>
        <taxon>Bordetella</taxon>
    </lineage>
</organism>
<dbReference type="EMBL" id="HE965806">
    <property type="protein sequence ID" value="CCJ55668.1"/>
    <property type="molecule type" value="Genomic_DNA"/>
</dbReference>
<dbReference type="Pfam" id="PF23023">
    <property type="entry name" value="Anti-Pycsar_Apyc1"/>
    <property type="match status" value="1"/>
</dbReference>
<keyword evidence="1" id="KW-0378">Hydrolase</keyword>
<accession>A0A0C6PAM8</accession>
<dbReference type="PANTHER" id="PTHR46018">
    <property type="entry name" value="ZINC PHOSPHODIESTERASE ELAC PROTEIN 1"/>
    <property type="match status" value="1"/>
</dbReference>
<dbReference type="Gene3D" id="3.60.15.10">
    <property type="entry name" value="Ribonuclease Z/Hydroxyacylglutathione hydrolase-like"/>
    <property type="match status" value="1"/>
</dbReference>
<name>A0A0C6PAM8_BORBO</name>
<dbReference type="KEGG" id="bbh:BN112_3754"/>
<dbReference type="Proteomes" id="UP000007564">
    <property type="component" value="Chromosome"/>
</dbReference>
<evidence type="ECO:0000259" key="2">
    <source>
        <dbReference type="SMART" id="SM00849"/>
    </source>
</evidence>